<protein>
    <submittedName>
        <fullName evidence="1">Uncharacterized protein</fullName>
    </submittedName>
</protein>
<name>A0A815H8A8_9BILA</name>
<reference evidence="1" key="1">
    <citation type="submission" date="2021-02" db="EMBL/GenBank/DDBJ databases">
        <authorList>
            <person name="Nowell W R."/>
        </authorList>
    </citation>
    <scope>NUCLEOTIDE SEQUENCE</scope>
</reference>
<dbReference type="Proteomes" id="UP000663889">
    <property type="component" value="Unassembled WGS sequence"/>
</dbReference>
<proteinExistence type="predicted"/>
<gene>
    <name evidence="1" type="ORF">SEV965_LOCUS28847</name>
</gene>
<comment type="caution">
    <text evidence="1">The sequence shown here is derived from an EMBL/GenBank/DDBJ whole genome shotgun (WGS) entry which is preliminary data.</text>
</comment>
<accession>A0A815H8A8</accession>
<evidence type="ECO:0000313" key="1">
    <source>
        <dbReference type="EMBL" id="CAF1350656.1"/>
    </source>
</evidence>
<dbReference type="AlphaFoldDB" id="A0A815H8A8"/>
<evidence type="ECO:0000313" key="2">
    <source>
        <dbReference type="Proteomes" id="UP000663889"/>
    </source>
</evidence>
<dbReference type="EMBL" id="CAJNOU010002803">
    <property type="protein sequence ID" value="CAF1350656.1"/>
    <property type="molecule type" value="Genomic_DNA"/>
</dbReference>
<sequence>MQVLYKKITFETSITYLKEALLYGEHEQLKSPSSRLVTGQYTNCSDVKFLKFQIYGRTTLANWSITIDTNYLVNIHFDSRYDVGSHLSFVDFDCETFMNLTQRRFNSQIISIMQVASLLSIRYQSLYGIFDMLALRLQFNIKSLADFAQQLFSSRDFILLKYNYAGDTSFFIENYPSINDALMQGTAIIDLFYCTTISNNDRLKNNILTYINKFIETFVENGDMKIHLQNEFYRICVSDDYLREILSSNFTS</sequence>
<organism evidence="1 2">
    <name type="scientific">Rotaria sordida</name>
    <dbReference type="NCBI Taxonomy" id="392033"/>
    <lineage>
        <taxon>Eukaryota</taxon>
        <taxon>Metazoa</taxon>
        <taxon>Spiralia</taxon>
        <taxon>Gnathifera</taxon>
        <taxon>Rotifera</taxon>
        <taxon>Eurotatoria</taxon>
        <taxon>Bdelloidea</taxon>
        <taxon>Philodinida</taxon>
        <taxon>Philodinidae</taxon>
        <taxon>Rotaria</taxon>
    </lineage>
</organism>